<feature type="region of interest" description="Disordered" evidence="1">
    <location>
        <begin position="1"/>
        <end position="21"/>
    </location>
</feature>
<organism evidence="3 4">
    <name type="scientific">Corynebacterium guangdongense</name>
    <dbReference type="NCBI Taxonomy" id="1783348"/>
    <lineage>
        <taxon>Bacteria</taxon>
        <taxon>Bacillati</taxon>
        <taxon>Actinomycetota</taxon>
        <taxon>Actinomycetes</taxon>
        <taxon>Mycobacteriales</taxon>
        <taxon>Corynebacteriaceae</taxon>
        <taxon>Corynebacterium</taxon>
    </lineage>
</organism>
<evidence type="ECO:0000256" key="2">
    <source>
        <dbReference type="SAM" id="Phobius"/>
    </source>
</evidence>
<evidence type="ECO:0000313" key="3">
    <source>
        <dbReference type="EMBL" id="MDR7328517.1"/>
    </source>
</evidence>
<evidence type="ECO:0000256" key="1">
    <source>
        <dbReference type="SAM" id="MobiDB-lite"/>
    </source>
</evidence>
<evidence type="ECO:0008006" key="5">
    <source>
        <dbReference type="Google" id="ProtNLM"/>
    </source>
</evidence>
<feature type="compositionally biased region" description="Pro residues" evidence="1">
    <location>
        <begin position="256"/>
        <end position="268"/>
    </location>
</feature>
<evidence type="ECO:0000313" key="4">
    <source>
        <dbReference type="Proteomes" id="UP001180840"/>
    </source>
</evidence>
<comment type="caution">
    <text evidence="3">The sequence shown here is derived from an EMBL/GenBank/DDBJ whole genome shotgun (WGS) entry which is preliminary data.</text>
</comment>
<gene>
    <name evidence="3" type="ORF">J2S39_000193</name>
</gene>
<dbReference type="Proteomes" id="UP001180840">
    <property type="component" value="Unassembled WGS sequence"/>
</dbReference>
<keyword evidence="2" id="KW-0472">Membrane</keyword>
<accession>A0ABU1ZUB2</accession>
<sequence length="268" mass="28104">MDTRTARERRGRRSGSPPASSVFGRAGRLLWTSLPLRALIGVVLTALILLGMQPAPAPPENLRPERSAVDAAAQVAASPAVEMWIPSIELVAAFEEGPCRVRDGAIDPASLSRACTYTAADRPYSLPASDAADLVVVAGHTGAGLSAVFDELYDGANDRHTVSLGERLYLRTEASGARWLVYEATDLHDPAKEGLAQDPEVWGDSATPGRLLTISCIQPANPLAVAARNAVVGWQYLGVVEESPAGAEAGADGEPAYPPPYPGFEPGA</sequence>
<keyword evidence="2" id="KW-0812">Transmembrane</keyword>
<name>A0ABU1ZUB2_9CORY</name>
<feature type="compositionally biased region" description="Low complexity" evidence="1">
    <location>
        <begin position="246"/>
        <end position="255"/>
    </location>
</feature>
<keyword evidence="2" id="KW-1133">Transmembrane helix</keyword>
<proteinExistence type="predicted"/>
<feature type="transmembrane region" description="Helical" evidence="2">
    <location>
        <begin position="34"/>
        <end position="52"/>
    </location>
</feature>
<dbReference type="RefSeq" id="WP_290197376.1">
    <property type="nucleotide sequence ID" value="NZ_CP047654.1"/>
</dbReference>
<dbReference type="EMBL" id="JAVDXZ010000001">
    <property type="protein sequence ID" value="MDR7328517.1"/>
    <property type="molecule type" value="Genomic_DNA"/>
</dbReference>
<keyword evidence="4" id="KW-1185">Reference proteome</keyword>
<feature type="region of interest" description="Disordered" evidence="1">
    <location>
        <begin position="246"/>
        <end position="268"/>
    </location>
</feature>
<protein>
    <recommendedName>
        <fullName evidence="5">Sortase</fullName>
    </recommendedName>
</protein>
<reference evidence="3" key="1">
    <citation type="submission" date="2023-07" db="EMBL/GenBank/DDBJ databases">
        <title>Sequencing the genomes of 1000 actinobacteria strains.</title>
        <authorList>
            <person name="Klenk H.-P."/>
        </authorList>
    </citation>
    <scope>NUCLEOTIDE SEQUENCE</scope>
    <source>
        <strain evidence="3">DSM 107476</strain>
    </source>
</reference>